<sequence>MRAVMKKEMSDARMCKGHRFFFSSILTLYLRHHEVFKEEADIGYRFRPHGRMLLARYTQMIYMNREAFAEPLDDDVLTLEPEQHEEPTSKEEAEVAAQASESDNDDGDSDDAYTGSKDEYHDNDDQSTGIAGEAVDFLIFDVVVFAKVCIDESVFEARLFEEVFIVLEVDMIH</sequence>
<dbReference type="Proteomes" id="UP001291623">
    <property type="component" value="Unassembled WGS sequence"/>
</dbReference>
<accession>A0AAE1SHT7</accession>
<proteinExistence type="predicted"/>
<feature type="compositionally biased region" description="Basic and acidic residues" evidence="1">
    <location>
        <begin position="81"/>
        <end position="93"/>
    </location>
</feature>
<reference evidence="2" key="1">
    <citation type="submission" date="2023-12" db="EMBL/GenBank/DDBJ databases">
        <title>Genome assembly of Anisodus tanguticus.</title>
        <authorList>
            <person name="Wang Y.-J."/>
        </authorList>
    </citation>
    <scope>NUCLEOTIDE SEQUENCE</scope>
    <source>
        <strain evidence="2">KB-2021</strain>
        <tissue evidence="2">Leaf</tissue>
    </source>
</reference>
<dbReference type="EMBL" id="JAVYJV010000005">
    <property type="protein sequence ID" value="KAK4370002.1"/>
    <property type="molecule type" value="Genomic_DNA"/>
</dbReference>
<organism evidence="2 3">
    <name type="scientific">Anisodus tanguticus</name>
    <dbReference type="NCBI Taxonomy" id="243964"/>
    <lineage>
        <taxon>Eukaryota</taxon>
        <taxon>Viridiplantae</taxon>
        <taxon>Streptophyta</taxon>
        <taxon>Embryophyta</taxon>
        <taxon>Tracheophyta</taxon>
        <taxon>Spermatophyta</taxon>
        <taxon>Magnoliopsida</taxon>
        <taxon>eudicotyledons</taxon>
        <taxon>Gunneridae</taxon>
        <taxon>Pentapetalae</taxon>
        <taxon>asterids</taxon>
        <taxon>lamiids</taxon>
        <taxon>Solanales</taxon>
        <taxon>Solanaceae</taxon>
        <taxon>Solanoideae</taxon>
        <taxon>Hyoscyameae</taxon>
        <taxon>Anisodus</taxon>
    </lineage>
</organism>
<dbReference type="AlphaFoldDB" id="A0AAE1SHT7"/>
<feature type="compositionally biased region" description="Acidic residues" evidence="1">
    <location>
        <begin position="102"/>
        <end position="111"/>
    </location>
</feature>
<gene>
    <name evidence="2" type="ORF">RND71_009477</name>
</gene>
<protein>
    <submittedName>
        <fullName evidence="2">Uncharacterized protein</fullName>
    </submittedName>
</protein>
<evidence type="ECO:0000313" key="3">
    <source>
        <dbReference type="Proteomes" id="UP001291623"/>
    </source>
</evidence>
<evidence type="ECO:0000256" key="1">
    <source>
        <dbReference type="SAM" id="MobiDB-lite"/>
    </source>
</evidence>
<keyword evidence="3" id="KW-1185">Reference proteome</keyword>
<name>A0AAE1SHT7_9SOLA</name>
<feature type="region of interest" description="Disordered" evidence="1">
    <location>
        <begin position="74"/>
        <end position="126"/>
    </location>
</feature>
<evidence type="ECO:0000313" key="2">
    <source>
        <dbReference type="EMBL" id="KAK4370002.1"/>
    </source>
</evidence>
<comment type="caution">
    <text evidence="2">The sequence shown here is derived from an EMBL/GenBank/DDBJ whole genome shotgun (WGS) entry which is preliminary data.</text>
</comment>